<dbReference type="HOGENOM" id="CLU_3245810_0_0_6"/>
<dbReference type="Proteomes" id="UP000003085">
    <property type="component" value="Unassembled WGS sequence"/>
</dbReference>
<reference evidence="2" key="1">
    <citation type="submission" date="2010-03" db="EMBL/GenBank/DDBJ databases">
        <title>Complete sequence of Mobiluncus curtisii ATCC 43063.</title>
        <authorList>
            <person name="Muzny D."/>
            <person name="Qin X."/>
            <person name="Deng J."/>
            <person name="Jiang H."/>
            <person name="Liu Y."/>
            <person name="Qu J."/>
            <person name="Song X.-Z."/>
            <person name="Zhang L."/>
            <person name="Thornton R."/>
            <person name="Coyle M."/>
            <person name="Francisco L."/>
            <person name="Jackson L."/>
            <person name="Javaid M."/>
            <person name="Korchina V."/>
            <person name="Kovar C."/>
            <person name="Mata R."/>
            <person name="Mathew T."/>
            <person name="Ngo R."/>
            <person name="Nguyen L."/>
            <person name="Nguyen N."/>
            <person name="Okwuonu G."/>
            <person name="Ongeri F."/>
            <person name="Pham C."/>
            <person name="Simmons D."/>
            <person name="Wilczek-Boney K."/>
            <person name="Hale W."/>
            <person name="Jakkamsetti A."/>
            <person name="Pham P."/>
            <person name="Ruth R."/>
            <person name="San Lucas F."/>
            <person name="Warren J."/>
            <person name="Zhang J."/>
            <person name="Zhao Z."/>
            <person name="Zhou C."/>
            <person name="Zhu D."/>
            <person name="Lee S."/>
            <person name="Bess C."/>
            <person name="Blankenburg K."/>
            <person name="Forbes L."/>
            <person name="Fu Q."/>
            <person name="Gubbala S."/>
            <person name="Hirani K."/>
            <person name="Jayaseelan J.C."/>
            <person name="Lara F."/>
            <person name="Munidasa M."/>
            <person name="Palculict T."/>
            <person name="Patil S."/>
            <person name="Pu L.-L."/>
            <person name="Saada N."/>
            <person name="Tang L."/>
            <person name="Weissenberger G."/>
            <person name="Zhu Y."/>
            <person name="Hemphill L."/>
            <person name="Shang Y."/>
            <person name="Youmans B."/>
            <person name="Ayvaz T."/>
            <person name="Ross M."/>
            <person name="Santibanez J."/>
            <person name="Aqrawi P."/>
            <person name="Gross S."/>
            <person name="Joshi V."/>
            <person name="Fowler G."/>
            <person name="Nazareth L."/>
            <person name="Reid J."/>
            <person name="Worley K."/>
            <person name="Petrosino J."/>
            <person name="Highlander S."/>
            <person name="Gibbs R."/>
            <person name="Gibbs R."/>
        </authorList>
    </citation>
    <scope>NUCLEOTIDE SEQUENCE [LARGE SCALE GENOMIC DNA]</scope>
    <source>
        <strain evidence="2">ATCC 19194</strain>
    </source>
</reference>
<proteinExistence type="predicted"/>
<evidence type="ECO:0000313" key="1">
    <source>
        <dbReference type="EMBL" id="EFF83338.1"/>
    </source>
</evidence>
<gene>
    <name evidence="1" type="ORF">HMP0015_1197</name>
</gene>
<name>D4XNA5_ACIHA</name>
<dbReference type="EMBL" id="ADMT01000115">
    <property type="protein sequence ID" value="EFF83338.1"/>
    <property type="molecule type" value="Genomic_DNA"/>
</dbReference>
<organism evidence="1 2">
    <name type="scientific">Acinetobacter haemolyticus ATCC 19194</name>
    <dbReference type="NCBI Taxonomy" id="707232"/>
    <lineage>
        <taxon>Bacteria</taxon>
        <taxon>Pseudomonadati</taxon>
        <taxon>Pseudomonadota</taxon>
        <taxon>Gammaproteobacteria</taxon>
        <taxon>Moraxellales</taxon>
        <taxon>Moraxellaceae</taxon>
        <taxon>Acinetobacter</taxon>
    </lineage>
</organism>
<dbReference type="AlphaFoldDB" id="D4XNA5"/>
<protein>
    <submittedName>
        <fullName evidence="1">Uncharacterized protein</fullName>
    </submittedName>
</protein>
<comment type="caution">
    <text evidence="1">The sequence shown here is derived from an EMBL/GenBank/DDBJ whole genome shotgun (WGS) entry which is preliminary data.</text>
</comment>
<accession>D4XNA5</accession>
<sequence length="42" mass="4937">MVDLSRFPQAIGGLMRILRLNEQYGKRDCSTIQFKVKRVCKH</sequence>
<evidence type="ECO:0000313" key="2">
    <source>
        <dbReference type="Proteomes" id="UP000003085"/>
    </source>
</evidence>